<dbReference type="NCBIfam" id="TIGR00079">
    <property type="entry name" value="pept_deformyl"/>
    <property type="match status" value="1"/>
</dbReference>
<evidence type="ECO:0000256" key="1">
    <source>
        <dbReference type="ARBA" id="ARBA00010759"/>
    </source>
</evidence>
<reference evidence="5 6" key="1">
    <citation type="submission" date="2016-11" db="EMBL/GenBank/DDBJ databases">
        <authorList>
            <person name="Jaros S."/>
            <person name="Januszkiewicz K."/>
            <person name="Wedrychowicz H."/>
        </authorList>
    </citation>
    <scope>NUCLEOTIDE SEQUENCE [LARGE SCALE GENOMIC DNA]</scope>
    <source>
        <strain evidence="5 6">BPI-34</strain>
    </source>
</reference>
<dbReference type="GO" id="GO:0006412">
    <property type="term" value="P:translation"/>
    <property type="evidence" value="ECO:0007669"/>
    <property type="project" value="UniProtKB-UniRule"/>
</dbReference>
<evidence type="ECO:0000256" key="3">
    <source>
        <dbReference type="ARBA" id="ARBA00022801"/>
    </source>
</evidence>
<dbReference type="Gene3D" id="3.90.45.10">
    <property type="entry name" value="Peptide deformylase"/>
    <property type="match status" value="1"/>
</dbReference>
<protein>
    <recommendedName>
        <fullName evidence="4">Peptide deformylase</fullName>
        <shortName evidence="4">PDF</shortName>
        <ecNumber evidence="4">3.5.1.88</ecNumber>
    </recommendedName>
    <alternativeName>
        <fullName evidence="4">Polypeptide deformylase</fullName>
    </alternativeName>
</protein>
<organism evidence="5 6">
    <name type="scientific">Xylanibacter ruminicola</name>
    <name type="common">Prevotella ruminicola</name>
    <dbReference type="NCBI Taxonomy" id="839"/>
    <lineage>
        <taxon>Bacteria</taxon>
        <taxon>Pseudomonadati</taxon>
        <taxon>Bacteroidota</taxon>
        <taxon>Bacteroidia</taxon>
        <taxon>Bacteroidales</taxon>
        <taxon>Prevotellaceae</taxon>
        <taxon>Xylanibacter</taxon>
    </lineage>
</organism>
<evidence type="ECO:0000313" key="5">
    <source>
        <dbReference type="EMBL" id="SHN06850.1"/>
    </source>
</evidence>
<dbReference type="Proteomes" id="UP000184280">
    <property type="component" value="Unassembled WGS sequence"/>
</dbReference>
<comment type="cofactor">
    <cofactor evidence="4">
        <name>Fe(2+)</name>
        <dbReference type="ChEBI" id="CHEBI:29033"/>
    </cofactor>
    <text evidence="4">Binds 1 Fe(2+) ion.</text>
</comment>
<keyword evidence="4" id="KW-0648">Protein biosynthesis</keyword>
<keyword evidence="4" id="KW-0408">Iron</keyword>
<evidence type="ECO:0000256" key="2">
    <source>
        <dbReference type="ARBA" id="ARBA00022723"/>
    </source>
</evidence>
<keyword evidence="2 4" id="KW-0479">Metal-binding</keyword>
<feature type="binding site" evidence="4">
    <location>
        <position position="167"/>
    </location>
    <ligand>
        <name>Fe cation</name>
        <dbReference type="ChEBI" id="CHEBI:24875"/>
    </ligand>
</feature>
<dbReference type="GO" id="GO:0046872">
    <property type="term" value="F:metal ion binding"/>
    <property type="evidence" value="ECO:0007669"/>
    <property type="project" value="UniProtKB-KW"/>
</dbReference>
<gene>
    <name evidence="4" type="primary">def</name>
    <name evidence="5" type="ORF">SAMN04488494_0172</name>
</gene>
<comment type="catalytic activity">
    <reaction evidence="4">
        <text>N-terminal N-formyl-L-methionyl-[peptide] + H2O = N-terminal L-methionyl-[peptide] + formate</text>
        <dbReference type="Rhea" id="RHEA:24420"/>
        <dbReference type="Rhea" id="RHEA-COMP:10639"/>
        <dbReference type="Rhea" id="RHEA-COMP:10640"/>
        <dbReference type="ChEBI" id="CHEBI:15377"/>
        <dbReference type="ChEBI" id="CHEBI:15740"/>
        <dbReference type="ChEBI" id="CHEBI:49298"/>
        <dbReference type="ChEBI" id="CHEBI:64731"/>
        <dbReference type="EC" id="3.5.1.88"/>
    </reaction>
</comment>
<evidence type="ECO:0000313" key="6">
    <source>
        <dbReference type="Proteomes" id="UP000184280"/>
    </source>
</evidence>
<dbReference type="Pfam" id="PF01327">
    <property type="entry name" value="Pep_deformylase"/>
    <property type="match status" value="1"/>
</dbReference>
<dbReference type="PANTHER" id="PTHR10458:SF22">
    <property type="entry name" value="PEPTIDE DEFORMYLASE"/>
    <property type="match status" value="1"/>
</dbReference>
<dbReference type="HAMAP" id="MF_00163">
    <property type="entry name" value="Pep_deformylase"/>
    <property type="match status" value="1"/>
</dbReference>
<sequence length="212" mass="24508">MKSRLPSFSKILCVQKNNDQFSISIRMILPIYIFGQPVLRKVAEDITPDYPQLKDLIGDMWETLAESEGIGLAAPQIGKPIRLVVIDLDVLSDDLPEYKGFKQVFINAHIVEYDESNTDVSEEGCLSIPAIHEKVTRPTRIHVEWDDENFEHHDEWVEGYLARVMQHEFDHLDGKMFVDRISPLRKQLIKSKLRALTQGRFRCGYKTKVARK</sequence>
<evidence type="ECO:0000256" key="4">
    <source>
        <dbReference type="HAMAP-Rule" id="MF_00163"/>
    </source>
</evidence>
<keyword evidence="3 4" id="KW-0378">Hydrolase</keyword>
<comment type="function">
    <text evidence="4">Removes the formyl group from the N-terminal Met of newly synthesized proteins. Requires at least a dipeptide for an efficient rate of reaction. N-terminal L-methionine is a prerequisite for activity but the enzyme has broad specificity at other positions.</text>
</comment>
<dbReference type="SUPFAM" id="SSF56420">
    <property type="entry name" value="Peptide deformylase"/>
    <property type="match status" value="1"/>
</dbReference>
<dbReference type="EMBL" id="FRCJ01000011">
    <property type="protein sequence ID" value="SHN06850.1"/>
    <property type="molecule type" value="Genomic_DNA"/>
</dbReference>
<dbReference type="InterPro" id="IPR023635">
    <property type="entry name" value="Peptide_deformylase"/>
</dbReference>
<feature type="binding site" evidence="4">
    <location>
        <position position="125"/>
    </location>
    <ligand>
        <name>Fe cation</name>
        <dbReference type="ChEBI" id="CHEBI:24875"/>
    </ligand>
</feature>
<accession>A0A1M7NS00</accession>
<dbReference type="GO" id="GO:0042586">
    <property type="term" value="F:peptide deformylase activity"/>
    <property type="evidence" value="ECO:0007669"/>
    <property type="project" value="UniProtKB-UniRule"/>
</dbReference>
<feature type="binding site" evidence="4">
    <location>
        <position position="171"/>
    </location>
    <ligand>
        <name>Fe cation</name>
        <dbReference type="ChEBI" id="CHEBI:24875"/>
    </ligand>
</feature>
<feature type="active site" evidence="4">
    <location>
        <position position="168"/>
    </location>
</feature>
<dbReference type="PANTHER" id="PTHR10458">
    <property type="entry name" value="PEPTIDE DEFORMYLASE"/>
    <property type="match status" value="1"/>
</dbReference>
<dbReference type="AlphaFoldDB" id="A0A1M7NS00"/>
<dbReference type="PRINTS" id="PR01576">
    <property type="entry name" value="PDEFORMYLASE"/>
</dbReference>
<proteinExistence type="inferred from homology"/>
<comment type="similarity">
    <text evidence="1 4">Belongs to the polypeptide deformylase family.</text>
</comment>
<dbReference type="EC" id="3.5.1.88" evidence="4"/>
<dbReference type="InterPro" id="IPR036821">
    <property type="entry name" value="Peptide_deformylase_sf"/>
</dbReference>
<dbReference type="NCBIfam" id="NF001159">
    <property type="entry name" value="PRK00150.1-3"/>
    <property type="match status" value="1"/>
</dbReference>
<dbReference type="CDD" id="cd00487">
    <property type="entry name" value="Pep_deformylase"/>
    <property type="match status" value="1"/>
</dbReference>
<dbReference type="PIRSF" id="PIRSF004749">
    <property type="entry name" value="Pep_def"/>
    <property type="match status" value="1"/>
</dbReference>
<name>A0A1M7NS00_XYLRU</name>